<dbReference type="eggNOG" id="COG0576">
    <property type="taxonomic scope" value="Bacteria"/>
</dbReference>
<evidence type="ECO:0000256" key="2">
    <source>
        <dbReference type="ARBA" id="ARBA00023186"/>
    </source>
</evidence>
<comment type="similarity">
    <text evidence="1 3 5">Belongs to the GrpE family.</text>
</comment>
<evidence type="ECO:0000256" key="4">
    <source>
        <dbReference type="RuleBase" id="RU000639"/>
    </source>
</evidence>
<dbReference type="PRINTS" id="PR00773">
    <property type="entry name" value="GRPEPROTEIN"/>
</dbReference>
<comment type="subunit">
    <text evidence="3">Homodimer.</text>
</comment>
<dbReference type="PaxDb" id="584708-Apau_1012"/>
<dbReference type="Pfam" id="PF01025">
    <property type="entry name" value="GrpE"/>
    <property type="match status" value="1"/>
</dbReference>
<evidence type="ECO:0000256" key="3">
    <source>
        <dbReference type="HAMAP-Rule" id="MF_01151"/>
    </source>
</evidence>
<dbReference type="SUPFAM" id="SSF51064">
    <property type="entry name" value="Head domain of nucleotide exchange factor GrpE"/>
    <property type="match status" value="1"/>
</dbReference>
<dbReference type="STRING" id="584708.Apau_1012"/>
<evidence type="ECO:0000256" key="1">
    <source>
        <dbReference type="ARBA" id="ARBA00009054"/>
    </source>
</evidence>
<proteinExistence type="inferred from homology"/>
<dbReference type="Gene3D" id="2.30.22.10">
    <property type="entry name" value="Head domain of nucleotide exchange factor GrpE"/>
    <property type="match status" value="1"/>
</dbReference>
<dbReference type="InterPro" id="IPR000740">
    <property type="entry name" value="GrpE"/>
</dbReference>
<comment type="subcellular location">
    <subcellularLocation>
        <location evidence="3">Cytoplasm</location>
    </subcellularLocation>
</comment>
<dbReference type="PROSITE" id="PS01071">
    <property type="entry name" value="GRPE"/>
    <property type="match status" value="1"/>
</dbReference>
<evidence type="ECO:0000313" key="8">
    <source>
        <dbReference type="Proteomes" id="UP000005096"/>
    </source>
</evidence>
<dbReference type="GO" id="GO:0051087">
    <property type="term" value="F:protein-folding chaperone binding"/>
    <property type="evidence" value="ECO:0007669"/>
    <property type="project" value="InterPro"/>
</dbReference>
<keyword evidence="8" id="KW-1185">Reference proteome</keyword>
<dbReference type="GO" id="GO:0005737">
    <property type="term" value="C:cytoplasm"/>
    <property type="evidence" value="ECO:0007669"/>
    <property type="project" value="UniProtKB-SubCell"/>
</dbReference>
<dbReference type="InterPro" id="IPR013805">
    <property type="entry name" value="GrpE_CC"/>
</dbReference>
<dbReference type="GO" id="GO:0006457">
    <property type="term" value="P:protein folding"/>
    <property type="evidence" value="ECO:0007669"/>
    <property type="project" value="InterPro"/>
</dbReference>
<dbReference type="GO" id="GO:0042803">
    <property type="term" value="F:protein homodimerization activity"/>
    <property type="evidence" value="ECO:0007669"/>
    <property type="project" value="InterPro"/>
</dbReference>
<feature type="compositionally biased region" description="Basic and acidic residues" evidence="6">
    <location>
        <begin position="28"/>
        <end position="42"/>
    </location>
</feature>
<dbReference type="HOGENOM" id="CLU_057217_5_2_0"/>
<dbReference type="Gene3D" id="3.90.20.20">
    <property type="match status" value="1"/>
</dbReference>
<dbReference type="SUPFAM" id="SSF58014">
    <property type="entry name" value="Coiled-coil domain of nucleotide exchange factor GrpE"/>
    <property type="match status" value="1"/>
</dbReference>
<reference evidence="7 8" key="1">
    <citation type="journal article" date="2010" name="Stand. Genomic Sci.">
        <title>Non-contiguous finished genome sequence of Aminomonas paucivorans type strain (GLU-3).</title>
        <authorList>
            <person name="Pitluck S."/>
            <person name="Yasawong M."/>
            <person name="Held B."/>
            <person name="Lapidus A."/>
            <person name="Nolan M."/>
            <person name="Copeland A."/>
            <person name="Lucas S."/>
            <person name="Del Rio T.G."/>
            <person name="Tice H."/>
            <person name="Cheng J.F."/>
            <person name="Chertkov O."/>
            <person name="Goodwin L."/>
            <person name="Tapia R."/>
            <person name="Han C."/>
            <person name="Liolios K."/>
            <person name="Ivanova N."/>
            <person name="Mavromatis K."/>
            <person name="Ovchinnikova G."/>
            <person name="Pati A."/>
            <person name="Chen A."/>
            <person name="Palaniappan K."/>
            <person name="Land M."/>
            <person name="Hauser L."/>
            <person name="Chang Y.J."/>
            <person name="Jeffries C.D."/>
            <person name="Pukall R."/>
            <person name="Spring S."/>
            <person name="Rohde M."/>
            <person name="Sikorski J."/>
            <person name="Goker M."/>
            <person name="Woyke T."/>
            <person name="Bristow J."/>
            <person name="Eisen J.A."/>
            <person name="Markowitz V."/>
            <person name="Hugenholtz P."/>
            <person name="Kyrpides N.C."/>
            <person name="Klenk H.P."/>
        </authorList>
    </citation>
    <scope>NUCLEOTIDE SEQUENCE [LARGE SCALE GENOMIC DNA]</scope>
    <source>
        <strain evidence="7 8">DSM 12260</strain>
    </source>
</reference>
<organism evidence="7 8">
    <name type="scientific">Aminomonas paucivorans DSM 12260</name>
    <dbReference type="NCBI Taxonomy" id="584708"/>
    <lineage>
        <taxon>Bacteria</taxon>
        <taxon>Thermotogati</taxon>
        <taxon>Synergistota</taxon>
        <taxon>Synergistia</taxon>
        <taxon>Synergistales</taxon>
        <taxon>Synergistaceae</taxon>
        <taxon>Aminomonas</taxon>
    </lineage>
</organism>
<dbReference type="PANTHER" id="PTHR21237:SF23">
    <property type="entry name" value="GRPE PROTEIN HOMOLOG, MITOCHONDRIAL"/>
    <property type="match status" value="1"/>
</dbReference>
<dbReference type="EMBL" id="CM001022">
    <property type="protein sequence ID" value="EFQ23439.1"/>
    <property type="molecule type" value="Genomic_DNA"/>
</dbReference>
<name>E3CWY9_9BACT</name>
<dbReference type="GO" id="GO:0051082">
    <property type="term" value="F:unfolded protein binding"/>
    <property type="evidence" value="ECO:0007669"/>
    <property type="project" value="TreeGrafter"/>
</dbReference>
<gene>
    <name evidence="3" type="primary">grpE</name>
    <name evidence="7" type="ORF">Apau_1012</name>
</gene>
<dbReference type="CDD" id="cd00446">
    <property type="entry name" value="GrpE"/>
    <property type="match status" value="1"/>
</dbReference>
<dbReference type="AlphaFoldDB" id="E3CWY9"/>
<keyword evidence="3" id="KW-0963">Cytoplasm</keyword>
<comment type="function">
    <text evidence="3 4">Participates actively in the response to hyperosmotic and heat shock by preventing the aggregation of stress-denatured proteins, in association with DnaK and GrpE. It is the nucleotide exchange factor for DnaK and may function as a thermosensor. Unfolded proteins bind initially to DnaJ; upon interaction with the DnaJ-bound protein, DnaK hydrolyzes its bound ATP, resulting in the formation of a stable complex. GrpE releases ADP from DnaK; ATP binding to DnaK triggers the release of the substrate protein, thus completing the reaction cycle. Several rounds of ATP-dependent interactions between DnaJ, DnaK and GrpE are required for fully efficient folding.</text>
</comment>
<keyword evidence="2 3" id="KW-0143">Chaperone</keyword>
<feature type="compositionally biased region" description="Polar residues" evidence="6">
    <location>
        <begin position="1"/>
        <end position="11"/>
    </location>
</feature>
<dbReference type="GO" id="GO:0000774">
    <property type="term" value="F:adenyl-nucleotide exchange factor activity"/>
    <property type="evidence" value="ECO:0007669"/>
    <property type="project" value="InterPro"/>
</dbReference>
<dbReference type="HAMAP" id="MF_01151">
    <property type="entry name" value="GrpE"/>
    <property type="match status" value="1"/>
</dbReference>
<keyword evidence="3 4" id="KW-0346">Stress response</keyword>
<feature type="region of interest" description="Disordered" evidence="6">
    <location>
        <begin position="1"/>
        <end position="42"/>
    </location>
</feature>
<sequence>MKGQNPETSGQHPAPEQEPVKGHSRGHGKAELEGRLRELEEAHDKLKQDYEDLLQEASRNKADFVNYRNRVERDRSRDRKLAAEGAVELLLPVLDNLGRTLQALEGADASLLKGISMVERQFVGALESLGLARIDAAGAFDPNLHEAVGVEPTSDPDRDGTIVQELQGGYLLGGKVIRPARVRVARHEGGA</sequence>
<dbReference type="Proteomes" id="UP000005096">
    <property type="component" value="Chromosome"/>
</dbReference>
<dbReference type="PANTHER" id="PTHR21237">
    <property type="entry name" value="GRPE PROTEIN"/>
    <property type="match status" value="1"/>
</dbReference>
<evidence type="ECO:0000256" key="6">
    <source>
        <dbReference type="SAM" id="MobiDB-lite"/>
    </source>
</evidence>
<dbReference type="OrthoDB" id="9812586at2"/>
<evidence type="ECO:0000256" key="5">
    <source>
        <dbReference type="RuleBase" id="RU004478"/>
    </source>
</evidence>
<protein>
    <recommendedName>
        <fullName evidence="3 4">Protein GrpE</fullName>
    </recommendedName>
    <alternativeName>
        <fullName evidence="3">HSP-70 cofactor</fullName>
    </alternativeName>
</protein>
<evidence type="ECO:0000313" key="7">
    <source>
        <dbReference type="EMBL" id="EFQ23439.1"/>
    </source>
</evidence>
<dbReference type="InterPro" id="IPR009012">
    <property type="entry name" value="GrpE_head"/>
</dbReference>
<accession>E3CWY9</accession>
<dbReference type="RefSeq" id="WP_006300622.1">
    <property type="nucleotide sequence ID" value="NZ_CM001022.1"/>
</dbReference>